<organism evidence="6 7">
    <name type="scientific">Amycolatopsis antarctica</name>
    <dbReference type="NCBI Taxonomy" id="1854586"/>
    <lineage>
        <taxon>Bacteria</taxon>
        <taxon>Bacillati</taxon>
        <taxon>Actinomycetota</taxon>
        <taxon>Actinomycetes</taxon>
        <taxon>Pseudonocardiales</taxon>
        <taxon>Pseudonocardiaceae</taxon>
        <taxon>Amycolatopsis</taxon>
    </lineage>
</organism>
<dbReference type="InterPro" id="IPR009057">
    <property type="entry name" value="Homeodomain-like_sf"/>
</dbReference>
<dbReference type="SUPFAM" id="SSF48498">
    <property type="entry name" value="Tetracyclin repressor-like, C-terminal domain"/>
    <property type="match status" value="1"/>
</dbReference>
<proteinExistence type="predicted"/>
<dbReference type="PROSITE" id="PS50977">
    <property type="entry name" value="HTH_TETR_2"/>
    <property type="match status" value="1"/>
</dbReference>
<dbReference type="OrthoDB" id="3173376at2"/>
<evidence type="ECO:0000259" key="5">
    <source>
        <dbReference type="PROSITE" id="PS50977"/>
    </source>
</evidence>
<comment type="caution">
    <text evidence="6">The sequence shown here is derived from an EMBL/GenBank/DDBJ whole genome shotgun (WGS) entry which is preliminary data.</text>
</comment>
<reference evidence="6 7" key="1">
    <citation type="submission" date="2017-07" db="EMBL/GenBank/DDBJ databases">
        <title>Amycolatopsis antarcticus sp. nov., isolated from the surface of an Antarcticus brown macroalga.</title>
        <authorList>
            <person name="Wang J."/>
            <person name="Leiva S."/>
            <person name="Huang J."/>
            <person name="Huang Y."/>
        </authorList>
    </citation>
    <scope>NUCLEOTIDE SEQUENCE [LARGE SCALE GENOMIC DNA]</scope>
    <source>
        <strain evidence="6 7">AU-G6</strain>
    </source>
</reference>
<keyword evidence="2 4" id="KW-0238">DNA-binding</keyword>
<accession>A0A263D9W1</accession>
<evidence type="ECO:0000256" key="4">
    <source>
        <dbReference type="PROSITE-ProRule" id="PRU00335"/>
    </source>
</evidence>
<name>A0A263D9W1_9PSEU</name>
<evidence type="ECO:0000256" key="1">
    <source>
        <dbReference type="ARBA" id="ARBA00023015"/>
    </source>
</evidence>
<dbReference type="Pfam" id="PF13305">
    <property type="entry name" value="TetR_C_33"/>
    <property type="match status" value="1"/>
</dbReference>
<protein>
    <submittedName>
        <fullName evidence="6">TetR family transcriptional regulator</fullName>
    </submittedName>
</protein>
<dbReference type="EMBL" id="NKYE01000001">
    <property type="protein sequence ID" value="OZM75161.1"/>
    <property type="molecule type" value="Genomic_DNA"/>
</dbReference>
<evidence type="ECO:0000313" key="7">
    <source>
        <dbReference type="Proteomes" id="UP000242444"/>
    </source>
</evidence>
<dbReference type="Proteomes" id="UP000242444">
    <property type="component" value="Unassembled WGS sequence"/>
</dbReference>
<dbReference type="GO" id="GO:0000976">
    <property type="term" value="F:transcription cis-regulatory region binding"/>
    <property type="evidence" value="ECO:0007669"/>
    <property type="project" value="TreeGrafter"/>
</dbReference>
<dbReference type="SUPFAM" id="SSF46689">
    <property type="entry name" value="Homeodomain-like"/>
    <property type="match status" value="1"/>
</dbReference>
<dbReference type="InterPro" id="IPR050109">
    <property type="entry name" value="HTH-type_TetR-like_transc_reg"/>
</dbReference>
<feature type="domain" description="HTH tetR-type" evidence="5">
    <location>
        <begin position="14"/>
        <end position="74"/>
    </location>
</feature>
<evidence type="ECO:0000313" key="6">
    <source>
        <dbReference type="EMBL" id="OZM75161.1"/>
    </source>
</evidence>
<dbReference type="InterPro" id="IPR001647">
    <property type="entry name" value="HTH_TetR"/>
</dbReference>
<dbReference type="GO" id="GO:0003700">
    <property type="term" value="F:DNA-binding transcription factor activity"/>
    <property type="evidence" value="ECO:0007669"/>
    <property type="project" value="TreeGrafter"/>
</dbReference>
<dbReference type="Gene3D" id="1.10.357.10">
    <property type="entry name" value="Tetracycline Repressor, domain 2"/>
    <property type="match status" value="1"/>
</dbReference>
<dbReference type="InParanoid" id="A0A263D9W1"/>
<evidence type="ECO:0000256" key="2">
    <source>
        <dbReference type="ARBA" id="ARBA00023125"/>
    </source>
</evidence>
<dbReference type="RefSeq" id="WP_094860938.1">
    <property type="nucleotide sequence ID" value="NZ_NKYE01000001.1"/>
</dbReference>
<dbReference type="InterPro" id="IPR025996">
    <property type="entry name" value="MT1864/Rv1816-like_C"/>
</dbReference>
<feature type="DNA-binding region" description="H-T-H motif" evidence="4">
    <location>
        <begin position="37"/>
        <end position="56"/>
    </location>
</feature>
<dbReference type="PANTHER" id="PTHR30055:SF220">
    <property type="entry name" value="TETR-FAMILY REGULATORY PROTEIN"/>
    <property type="match status" value="1"/>
</dbReference>
<dbReference type="AlphaFoldDB" id="A0A263D9W1"/>
<keyword evidence="1" id="KW-0805">Transcription regulation</keyword>
<keyword evidence="3" id="KW-0804">Transcription</keyword>
<dbReference type="Pfam" id="PF00440">
    <property type="entry name" value="TetR_N"/>
    <property type="match status" value="1"/>
</dbReference>
<dbReference type="PANTHER" id="PTHR30055">
    <property type="entry name" value="HTH-TYPE TRANSCRIPTIONAL REGULATOR RUTR"/>
    <property type="match status" value="1"/>
</dbReference>
<gene>
    <name evidence="6" type="ORF">CFN78_03085</name>
</gene>
<dbReference type="InterPro" id="IPR036271">
    <property type="entry name" value="Tet_transcr_reg_TetR-rel_C_sf"/>
</dbReference>
<keyword evidence="7" id="KW-1185">Reference proteome</keyword>
<evidence type="ECO:0000256" key="3">
    <source>
        <dbReference type="ARBA" id="ARBA00023163"/>
    </source>
</evidence>
<sequence length="225" mass="23902">MTSSASPRGSYHHGDLRNALLDAAEEQAVTGGPQAVSVRAAARDVGVTPTAAYRHFAGLDQLLEAVKDRAMVQLGASMTDRLRARGESGDRVERALGNLAALGCGYVDFALAKPGLFRTACARGGFTPGDRPKDQPDPFTRLTAQLDELAEAGYIPARNRAFADVTVWSAIHGLVMLILDGPLREMPADMRQEALLQLLLQVARGLGDNDLPGDIEVVVAAESRG</sequence>